<keyword evidence="4" id="KW-0804">Transcription</keyword>
<dbReference type="STRING" id="1423806.FD15_GL000043"/>
<dbReference type="Gene3D" id="1.10.10.10">
    <property type="entry name" value="Winged helix-like DNA-binding domain superfamily/Winged helix DNA-binding domain"/>
    <property type="match status" value="1"/>
</dbReference>
<evidence type="ECO:0000256" key="4">
    <source>
        <dbReference type="ARBA" id="ARBA00023163"/>
    </source>
</evidence>
<keyword evidence="7" id="KW-1185">Reference proteome</keyword>
<dbReference type="RefSeq" id="WP_034989808.1">
    <property type="nucleotide sequence ID" value="NZ_AYZF01000007.1"/>
</dbReference>
<dbReference type="eggNOG" id="COG0583">
    <property type="taxonomic scope" value="Bacteria"/>
</dbReference>
<feature type="domain" description="HTH lysR-type" evidence="5">
    <location>
        <begin position="1"/>
        <end position="58"/>
    </location>
</feature>
<dbReference type="SUPFAM" id="SSF46785">
    <property type="entry name" value="Winged helix' DNA-binding domain"/>
    <property type="match status" value="1"/>
</dbReference>
<comment type="similarity">
    <text evidence="1">Belongs to the LysR transcriptional regulatory family.</text>
</comment>
<dbReference type="InterPro" id="IPR050950">
    <property type="entry name" value="HTH-type_LysR_regulators"/>
</dbReference>
<dbReference type="PANTHER" id="PTHR30419">
    <property type="entry name" value="HTH-TYPE TRANSCRIPTIONAL REGULATOR YBHD"/>
    <property type="match status" value="1"/>
</dbReference>
<accession>A0A023CZW8</accession>
<dbReference type="EMBL" id="AYZF01000007">
    <property type="protein sequence ID" value="KRN07218.1"/>
    <property type="molecule type" value="Genomic_DNA"/>
</dbReference>
<dbReference type="InterPro" id="IPR036388">
    <property type="entry name" value="WH-like_DNA-bd_sf"/>
</dbReference>
<dbReference type="Gene3D" id="3.40.190.290">
    <property type="match status" value="1"/>
</dbReference>
<keyword evidence="3" id="KW-0238">DNA-binding</keyword>
<evidence type="ECO:0000256" key="2">
    <source>
        <dbReference type="ARBA" id="ARBA00023015"/>
    </source>
</evidence>
<evidence type="ECO:0000256" key="1">
    <source>
        <dbReference type="ARBA" id="ARBA00009437"/>
    </source>
</evidence>
<evidence type="ECO:0000313" key="6">
    <source>
        <dbReference type="EMBL" id="KRN07218.1"/>
    </source>
</evidence>
<dbReference type="GO" id="GO:0003677">
    <property type="term" value="F:DNA binding"/>
    <property type="evidence" value="ECO:0007669"/>
    <property type="project" value="UniProtKB-KW"/>
</dbReference>
<evidence type="ECO:0000256" key="3">
    <source>
        <dbReference type="ARBA" id="ARBA00023125"/>
    </source>
</evidence>
<dbReference type="GO" id="GO:0003700">
    <property type="term" value="F:DNA-binding transcription factor activity"/>
    <property type="evidence" value="ECO:0007669"/>
    <property type="project" value="InterPro"/>
</dbReference>
<name>A0A023CZW8_9LACO</name>
<sequence length="299" mass="33426">MKIRDLTYFSKLASLKNFTAVADYFSVRQPTITMAVKRLEREFDTTLVLRDQSHQSILITPSGHQLLKHAHRIIDEVELTNLDMAALNQEQVRFGLPPIIGHYFFPKAASRLAQAGLLSQLAVTETGSGELLTALEDGKLDIALLGSTHSLNNSLLNATLLAKHHFKIIVSPKSHLASQQKIAFQDLHDEKFIMQTEDFVHPTAFGALNKFSFINPNIIYKTGDITLLKNLVHENVGIGFLTETALTPQDELVSLALTDSFQPEFLISLVFRQSQLPSATQKKVIDILIQALRTDSYHQ</sequence>
<dbReference type="PROSITE" id="PS50931">
    <property type="entry name" value="HTH_LYSR"/>
    <property type="match status" value="1"/>
</dbReference>
<proteinExistence type="inferred from homology"/>
<organism evidence="6 7">
    <name type="scientific">Liquorilactobacillus sucicola DSM 21376 = JCM 15457</name>
    <dbReference type="NCBI Taxonomy" id="1423806"/>
    <lineage>
        <taxon>Bacteria</taxon>
        <taxon>Bacillati</taxon>
        <taxon>Bacillota</taxon>
        <taxon>Bacilli</taxon>
        <taxon>Lactobacillales</taxon>
        <taxon>Lactobacillaceae</taxon>
        <taxon>Liquorilactobacillus</taxon>
    </lineage>
</organism>
<dbReference type="OrthoDB" id="9803735at2"/>
<dbReference type="PATRIC" id="fig|1423806.3.peg.45"/>
<evidence type="ECO:0000313" key="7">
    <source>
        <dbReference type="Proteomes" id="UP000050961"/>
    </source>
</evidence>
<dbReference type="AlphaFoldDB" id="A0A023CZW8"/>
<dbReference type="InterPro" id="IPR036390">
    <property type="entry name" value="WH_DNA-bd_sf"/>
</dbReference>
<gene>
    <name evidence="6" type="ORF">FD15_GL000043</name>
</gene>
<dbReference type="GO" id="GO:0005829">
    <property type="term" value="C:cytosol"/>
    <property type="evidence" value="ECO:0007669"/>
    <property type="project" value="TreeGrafter"/>
</dbReference>
<protein>
    <submittedName>
        <fullName evidence="6">MleR protein</fullName>
    </submittedName>
</protein>
<dbReference type="SUPFAM" id="SSF53850">
    <property type="entry name" value="Periplasmic binding protein-like II"/>
    <property type="match status" value="1"/>
</dbReference>
<comment type="caution">
    <text evidence="6">The sequence shown here is derived from an EMBL/GenBank/DDBJ whole genome shotgun (WGS) entry which is preliminary data.</text>
</comment>
<dbReference type="Proteomes" id="UP000050961">
    <property type="component" value="Unassembled WGS sequence"/>
</dbReference>
<dbReference type="Pfam" id="PF00126">
    <property type="entry name" value="HTH_1"/>
    <property type="match status" value="1"/>
</dbReference>
<dbReference type="Pfam" id="PF03466">
    <property type="entry name" value="LysR_substrate"/>
    <property type="match status" value="1"/>
</dbReference>
<dbReference type="InterPro" id="IPR000847">
    <property type="entry name" value="LysR_HTH_N"/>
</dbReference>
<evidence type="ECO:0000259" key="5">
    <source>
        <dbReference type="PROSITE" id="PS50931"/>
    </source>
</evidence>
<keyword evidence="2" id="KW-0805">Transcription regulation</keyword>
<dbReference type="InterPro" id="IPR005119">
    <property type="entry name" value="LysR_subst-bd"/>
</dbReference>
<reference evidence="6 7" key="1">
    <citation type="journal article" date="2015" name="Genome Announc.">
        <title>Expanding the biotechnology potential of lactobacilli through comparative genomics of 213 strains and associated genera.</title>
        <authorList>
            <person name="Sun Z."/>
            <person name="Harris H.M."/>
            <person name="McCann A."/>
            <person name="Guo C."/>
            <person name="Argimon S."/>
            <person name="Zhang W."/>
            <person name="Yang X."/>
            <person name="Jeffery I.B."/>
            <person name="Cooney J.C."/>
            <person name="Kagawa T.F."/>
            <person name="Liu W."/>
            <person name="Song Y."/>
            <person name="Salvetti E."/>
            <person name="Wrobel A."/>
            <person name="Rasinkangas P."/>
            <person name="Parkhill J."/>
            <person name="Rea M.C."/>
            <person name="O'Sullivan O."/>
            <person name="Ritari J."/>
            <person name="Douillard F.P."/>
            <person name="Paul Ross R."/>
            <person name="Yang R."/>
            <person name="Briner A.E."/>
            <person name="Felis G.E."/>
            <person name="de Vos W.M."/>
            <person name="Barrangou R."/>
            <person name="Klaenhammer T.R."/>
            <person name="Caufield P.W."/>
            <person name="Cui Y."/>
            <person name="Zhang H."/>
            <person name="O'Toole P.W."/>
        </authorList>
    </citation>
    <scope>NUCLEOTIDE SEQUENCE [LARGE SCALE GENOMIC DNA]</scope>
    <source>
        <strain evidence="6 7">DSM 21376</strain>
    </source>
</reference>